<evidence type="ECO:0000256" key="4">
    <source>
        <dbReference type="SAM" id="MobiDB-lite"/>
    </source>
</evidence>
<organism evidence="7 8">
    <name type="scientific">Komagataella phaffii (strain ATCC 76273 / CBS 7435 / CECT 11047 / NRRL Y-11430 / Wegner 21-1)</name>
    <name type="common">Yeast</name>
    <name type="synonym">Pichia pastoris</name>
    <dbReference type="NCBI Taxonomy" id="981350"/>
    <lineage>
        <taxon>Eukaryota</taxon>
        <taxon>Fungi</taxon>
        <taxon>Dikarya</taxon>
        <taxon>Ascomycota</taxon>
        <taxon>Saccharomycotina</taxon>
        <taxon>Pichiomycetes</taxon>
        <taxon>Pichiales</taxon>
        <taxon>Pichiaceae</taxon>
        <taxon>Komagataella</taxon>
    </lineage>
</organism>
<evidence type="ECO:0000313" key="7">
    <source>
        <dbReference type="EMBL" id="CCA40498.1"/>
    </source>
</evidence>
<dbReference type="CDD" id="cd21788">
    <property type="entry name" value="Rad21_Rec8_M_SpRad21p-like"/>
    <property type="match status" value="1"/>
</dbReference>
<evidence type="ECO:0000256" key="3">
    <source>
        <dbReference type="ARBA" id="ARBA00023242"/>
    </source>
</evidence>
<feature type="domain" description="Rad21/Rec8-like protein C-terminal eukaryotic" evidence="5">
    <location>
        <begin position="510"/>
        <end position="553"/>
    </location>
</feature>
<dbReference type="PANTHER" id="PTHR12585">
    <property type="entry name" value="SCC1 / RAD21 FAMILY MEMBER"/>
    <property type="match status" value="1"/>
</dbReference>
<feature type="region of interest" description="Disordered" evidence="4">
    <location>
        <begin position="257"/>
        <end position="287"/>
    </location>
</feature>
<dbReference type="SUPFAM" id="SSF46785">
    <property type="entry name" value="Winged helix' DNA-binding domain"/>
    <property type="match status" value="1"/>
</dbReference>
<dbReference type="InterPro" id="IPR006910">
    <property type="entry name" value="Rad21_Rec8_N"/>
</dbReference>
<dbReference type="InterPro" id="IPR039781">
    <property type="entry name" value="Rad21/Rec8-like"/>
</dbReference>
<reference evidence="7 8" key="3">
    <citation type="journal article" date="2016" name="FEMS Yeast Res.">
        <title>Curation of the genome annotation of Pichia pastoris (Komagataella phaffii) CBS7435 from gene level to protein function.</title>
        <authorList>
            <person name="Valli M."/>
            <person name="Tatto N.E."/>
            <person name="Peymann A."/>
            <person name="Gruber C."/>
            <person name="Landes N."/>
            <person name="Ekker H."/>
            <person name="Thallinger G.G."/>
            <person name="Mattanovich D."/>
            <person name="Gasser B."/>
            <person name="Graf A.B."/>
        </authorList>
    </citation>
    <scope>GENOME REANNOTATION</scope>
    <source>
        <strain evidence="7 8">ATCC 76273 / CBS 7435 / CECT 11047 / NRRL Y-11430 / Wegner 21-1</strain>
    </source>
</reference>
<evidence type="ECO:0000256" key="2">
    <source>
        <dbReference type="ARBA" id="ARBA00009870"/>
    </source>
</evidence>
<feature type="domain" description="Rad21/Rec8-like protein N-terminal" evidence="6">
    <location>
        <begin position="1"/>
        <end position="119"/>
    </location>
</feature>
<dbReference type="Pfam" id="PF04824">
    <property type="entry name" value="Rad21_Rec8"/>
    <property type="match status" value="1"/>
</dbReference>
<dbReference type="GO" id="GO:1990414">
    <property type="term" value="P:replication-born double-strand break repair via sister chromatid exchange"/>
    <property type="evidence" value="ECO:0007669"/>
    <property type="project" value="TreeGrafter"/>
</dbReference>
<name>F2QYM0_KOMPC</name>
<dbReference type="GO" id="GO:0030892">
    <property type="term" value="C:mitotic cohesin complex"/>
    <property type="evidence" value="ECO:0007669"/>
    <property type="project" value="TreeGrafter"/>
</dbReference>
<accession>F2QYM0</accession>
<reference evidence="7 8" key="1">
    <citation type="journal article" date="2011" name="J. Biotechnol.">
        <title>High-quality genome sequence of Pichia pastoris CBS7435.</title>
        <authorList>
            <person name="Kuberl A."/>
            <person name="Schneider J."/>
            <person name="Thallinger G.G."/>
            <person name="Anderl I."/>
            <person name="Wibberg D."/>
            <person name="Hajek T."/>
            <person name="Jaenicke S."/>
            <person name="Brinkrolf K."/>
            <person name="Goesmann A."/>
            <person name="Szczepanowski R."/>
            <person name="Puhler A."/>
            <person name="Schwab H."/>
            <person name="Glieder A."/>
            <person name="Pichler H."/>
        </authorList>
    </citation>
    <scope>NUCLEOTIDE SEQUENCE [LARGE SCALE GENOMIC DNA]</scope>
    <source>
        <strain evidence="8">ATCC 76273 / CBS 7435 / CECT 11047 / NRRL Y-11430 / Wegner 21-1</strain>
    </source>
</reference>
<keyword evidence="8" id="KW-1185">Reference proteome</keyword>
<sequence length="561" mass="62682">MLYHDQLLTKEGPLAQVWLAANLEKKLTKAQLLKTSIPESTEAIRESSSIDQGTVEKDQTASQTALEPLALRLTGQLLYGVVRIYSRKAKYLLDDVNEALLRIKTAFRSSNSVTLPAEKTVLSSINAIALRDTVTETELLYQEPLNFDDLLGSQEAPEEEVGNNTSIEIGRGHEVDDLENNPAEATLDLDFDLGDNDQGDHDLDVDQSIEIGRDDDNILAQDSTALPELTFENLPAENAQDEPFDFDMGPLTPFAEEDEVNEASTPQDTDIPEIHQPQTVSPQKRRTSLWEKFQDSDVVRTTKRKIIIDTVTEIPSDVIKKQLKTPPASTDDEEALTQHEAQLDDATKLQILLQSSNEGIMKPTLFGILENDFKRRKLNEDKEKSMEPDVDVDLNEPTQQGDDANDFNVDFDEPPQEQDISFGFGDQSGLDFDDQDEQFEGSIPSFQYGSQDGNILNDEEENATSEFNNGVVSESTYKIVSYLKEGLGETMTESKTITFSQLVSKDLELDSSSSTNSKRKATRAFFELLVLASSDAVALKQERLFGELEIEARDELYSRFV</sequence>
<reference key="2">
    <citation type="submission" date="2011-04" db="EMBL/GenBank/DDBJ databases">
        <title>High-quality genome sequence of Pichia pastoris CBS 7435.</title>
        <authorList>
            <person name="Kueberl A."/>
            <person name="Schneider J."/>
            <person name="Thallinger G.G."/>
            <person name="Anderl I."/>
            <person name="Wibberg D."/>
            <person name="Hajek T."/>
            <person name="Jaenicke S."/>
            <person name="Brinkrolf K."/>
            <person name="Goesmann A."/>
            <person name="Szczepanowski R."/>
            <person name="Puehler A."/>
            <person name="Schwab H."/>
            <person name="Glieder A."/>
            <person name="Pichler H."/>
        </authorList>
    </citation>
    <scope>NUCLEOTIDE SEQUENCE</scope>
    <source>
        <strain>CBS 7435</strain>
    </source>
</reference>
<comment type="similarity">
    <text evidence="2">Belongs to the rad21 family.</text>
</comment>
<dbReference type="InterPro" id="IPR006909">
    <property type="entry name" value="Rad21/Rec8_C_eu"/>
</dbReference>
<dbReference type="InterPro" id="IPR023093">
    <property type="entry name" value="ScpA-like_C"/>
</dbReference>
<dbReference type="Proteomes" id="UP000006853">
    <property type="component" value="Chromosome 4"/>
</dbReference>
<gene>
    <name evidence="7" type="primary">MCD1</name>
    <name evidence="7" type="ordered locus">PP7435_Chr4-0328</name>
</gene>
<dbReference type="InterPro" id="IPR036390">
    <property type="entry name" value="WH_DNA-bd_sf"/>
</dbReference>
<dbReference type="GO" id="GO:0005634">
    <property type="term" value="C:nucleus"/>
    <property type="evidence" value="ECO:0007669"/>
    <property type="project" value="UniProtKB-SubCell"/>
</dbReference>
<evidence type="ECO:0000259" key="5">
    <source>
        <dbReference type="Pfam" id="PF04824"/>
    </source>
</evidence>
<evidence type="ECO:0000259" key="6">
    <source>
        <dbReference type="Pfam" id="PF04825"/>
    </source>
</evidence>
<dbReference type="GO" id="GO:0007064">
    <property type="term" value="P:mitotic sister chromatid cohesion"/>
    <property type="evidence" value="ECO:0007669"/>
    <property type="project" value="TreeGrafter"/>
</dbReference>
<dbReference type="HOGENOM" id="CLU_489354_0_0_1"/>
<feature type="region of interest" description="Disordered" evidence="4">
    <location>
        <begin position="380"/>
        <end position="402"/>
    </location>
</feature>
<evidence type="ECO:0000256" key="1">
    <source>
        <dbReference type="ARBA" id="ARBA00004123"/>
    </source>
</evidence>
<dbReference type="Gene3D" id="1.10.10.580">
    <property type="entry name" value="Structural maintenance of chromosome 1. Chain E"/>
    <property type="match status" value="1"/>
</dbReference>
<proteinExistence type="inferred from homology"/>
<dbReference type="EMBL" id="FR839631">
    <property type="protein sequence ID" value="CCA40498.1"/>
    <property type="molecule type" value="Genomic_DNA"/>
</dbReference>
<keyword evidence="3" id="KW-0539">Nucleus</keyword>
<comment type="subcellular location">
    <subcellularLocation>
        <location evidence="1">Nucleus</location>
    </subcellularLocation>
</comment>
<dbReference type="Pfam" id="PF04825">
    <property type="entry name" value="Rad21_Rec8_N"/>
    <property type="match status" value="1"/>
</dbReference>
<dbReference type="AlphaFoldDB" id="F2QYM0"/>
<dbReference type="GO" id="GO:0003682">
    <property type="term" value="F:chromatin binding"/>
    <property type="evidence" value="ECO:0007669"/>
    <property type="project" value="TreeGrafter"/>
</dbReference>
<protein>
    <submittedName>
        <fullName evidence="7">Cohesin complex component</fullName>
    </submittedName>
</protein>
<dbReference type="PANTHER" id="PTHR12585:SF69">
    <property type="entry name" value="FI11703P"/>
    <property type="match status" value="1"/>
</dbReference>
<evidence type="ECO:0000313" key="8">
    <source>
        <dbReference type="Proteomes" id="UP000006853"/>
    </source>
</evidence>